<keyword evidence="3" id="KW-1003">Cell membrane</keyword>
<proteinExistence type="inferred from homology"/>
<dbReference type="GO" id="GO:0009246">
    <property type="term" value="P:enterobacterial common antigen biosynthetic process"/>
    <property type="evidence" value="ECO:0007669"/>
    <property type="project" value="TreeGrafter"/>
</dbReference>
<dbReference type="InterPro" id="IPR002656">
    <property type="entry name" value="Acyl_transf_3_dom"/>
</dbReference>
<feature type="transmembrane region" description="Helical" evidence="7">
    <location>
        <begin position="334"/>
        <end position="355"/>
    </location>
</feature>
<comment type="subcellular location">
    <subcellularLocation>
        <location evidence="1">Cell membrane</location>
        <topology evidence="1">Multi-pass membrane protein</topology>
    </subcellularLocation>
</comment>
<dbReference type="Proteomes" id="UP000186997">
    <property type="component" value="Unassembled WGS sequence"/>
</dbReference>
<evidence type="ECO:0000313" key="10">
    <source>
        <dbReference type="Proteomes" id="UP000186997"/>
    </source>
</evidence>
<name>A0A1R3WKV0_9RHOB</name>
<keyword evidence="4 7" id="KW-0812">Transmembrane</keyword>
<evidence type="ECO:0000256" key="3">
    <source>
        <dbReference type="ARBA" id="ARBA00022475"/>
    </source>
</evidence>
<dbReference type="AlphaFoldDB" id="A0A1R3WKV0"/>
<sequence length="384" mass="43670">MSTASKPRLVWFDANRVFAAFGVVLIHSSTDFGGQAFPGATEGERVIPVFMRSLGEFSGSEMFFMFSLFLMAMRVDKKMPHYGSVISTQAQRLLVPFLFWAVFYAFFRLLKADAFNYAPYIWEQLGQAQSWLGYLILGKSQYHMHFLPTLFALFLFYPVMRAATRYPVLGLTVVITIGVMNNAQAFIWGLDVDPTLRDYILRAIKVFGYVGYGMAAFAIYGLWNDGIPRGEARLIRRVGFYFAALAYLATLPFFYTAFDTGSWGVRSGWDFYGHFLMPIFVFFIFIGGQYLQWSAKWSELARYTFGVYLVHPFVIDLYDIAVFTTGISQFMDPWMIVIARFAVALPLSFAVTIGLSKFQPLAWTIGLGPTPWELLKSRKSAMAI</sequence>
<dbReference type="PANTHER" id="PTHR40074:SF2">
    <property type="entry name" value="O-ACETYLTRANSFERASE WECH"/>
    <property type="match status" value="1"/>
</dbReference>
<feature type="transmembrane region" description="Helical" evidence="7">
    <location>
        <begin position="199"/>
        <end position="222"/>
    </location>
</feature>
<evidence type="ECO:0000256" key="1">
    <source>
        <dbReference type="ARBA" id="ARBA00004651"/>
    </source>
</evidence>
<feature type="domain" description="Acyltransferase 3" evidence="8">
    <location>
        <begin position="10"/>
        <end position="352"/>
    </location>
</feature>
<feature type="transmembrane region" description="Helical" evidence="7">
    <location>
        <begin position="142"/>
        <end position="159"/>
    </location>
</feature>
<keyword evidence="9" id="KW-0012">Acyltransferase</keyword>
<dbReference type="RefSeq" id="WP_076658375.1">
    <property type="nucleotide sequence ID" value="NZ_FTPR01000001.1"/>
</dbReference>
<keyword evidence="10" id="KW-1185">Reference proteome</keyword>
<protein>
    <submittedName>
        <fullName evidence="9">Surface polysaccharide O-acyltransferase, integral membrane enzyme</fullName>
    </submittedName>
</protein>
<evidence type="ECO:0000256" key="5">
    <source>
        <dbReference type="ARBA" id="ARBA00022989"/>
    </source>
</evidence>
<evidence type="ECO:0000256" key="7">
    <source>
        <dbReference type="SAM" id="Phobius"/>
    </source>
</evidence>
<keyword evidence="9" id="KW-0808">Transferase</keyword>
<dbReference type="STRING" id="287098.SAMN05421665_0694"/>
<feature type="transmembrane region" description="Helical" evidence="7">
    <location>
        <begin position="275"/>
        <end position="293"/>
    </location>
</feature>
<reference evidence="10" key="1">
    <citation type="submission" date="2017-01" db="EMBL/GenBank/DDBJ databases">
        <authorList>
            <person name="Varghese N."/>
            <person name="Submissions S."/>
        </authorList>
    </citation>
    <scope>NUCLEOTIDE SEQUENCE [LARGE SCALE GENOMIC DNA]</scope>
    <source>
        <strain evidence="10">DSM 29591</strain>
    </source>
</reference>
<dbReference type="GO" id="GO:0016413">
    <property type="term" value="F:O-acetyltransferase activity"/>
    <property type="evidence" value="ECO:0007669"/>
    <property type="project" value="TreeGrafter"/>
</dbReference>
<accession>A0A1R3WKV0</accession>
<dbReference type="EMBL" id="FTPR01000001">
    <property type="protein sequence ID" value="SIT78036.1"/>
    <property type="molecule type" value="Genomic_DNA"/>
</dbReference>
<evidence type="ECO:0000256" key="4">
    <source>
        <dbReference type="ARBA" id="ARBA00022692"/>
    </source>
</evidence>
<dbReference type="GO" id="GO:0005886">
    <property type="term" value="C:plasma membrane"/>
    <property type="evidence" value="ECO:0007669"/>
    <property type="project" value="UniProtKB-SubCell"/>
</dbReference>
<evidence type="ECO:0000313" key="9">
    <source>
        <dbReference type="EMBL" id="SIT78036.1"/>
    </source>
</evidence>
<feature type="transmembrane region" description="Helical" evidence="7">
    <location>
        <begin position="234"/>
        <end position="255"/>
    </location>
</feature>
<evidence type="ECO:0000259" key="8">
    <source>
        <dbReference type="Pfam" id="PF01757"/>
    </source>
</evidence>
<dbReference type="OrthoDB" id="1072135at2"/>
<gene>
    <name evidence="9" type="ORF">SAMN05421665_0694</name>
</gene>
<dbReference type="PANTHER" id="PTHR40074">
    <property type="entry name" value="O-ACETYLTRANSFERASE WECH"/>
    <property type="match status" value="1"/>
</dbReference>
<feature type="transmembrane region" description="Helical" evidence="7">
    <location>
        <begin position="166"/>
        <end position="187"/>
    </location>
</feature>
<organism evidence="9 10">
    <name type="scientific">Yoonia rosea</name>
    <dbReference type="NCBI Taxonomy" id="287098"/>
    <lineage>
        <taxon>Bacteria</taxon>
        <taxon>Pseudomonadati</taxon>
        <taxon>Pseudomonadota</taxon>
        <taxon>Alphaproteobacteria</taxon>
        <taxon>Rhodobacterales</taxon>
        <taxon>Paracoccaceae</taxon>
        <taxon>Yoonia</taxon>
    </lineage>
</organism>
<keyword evidence="6 7" id="KW-0472">Membrane</keyword>
<feature type="transmembrane region" description="Helical" evidence="7">
    <location>
        <begin position="93"/>
        <end position="110"/>
    </location>
</feature>
<keyword evidence="5 7" id="KW-1133">Transmembrane helix</keyword>
<evidence type="ECO:0000256" key="2">
    <source>
        <dbReference type="ARBA" id="ARBA00007400"/>
    </source>
</evidence>
<evidence type="ECO:0000256" key="6">
    <source>
        <dbReference type="ARBA" id="ARBA00023136"/>
    </source>
</evidence>
<dbReference type="Pfam" id="PF01757">
    <property type="entry name" value="Acyl_transf_3"/>
    <property type="match status" value="1"/>
</dbReference>
<comment type="similarity">
    <text evidence="2">Belongs to the acyltransferase 3 family.</text>
</comment>
<feature type="transmembrane region" description="Helical" evidence="7">
    <location>
        <begin position="305"/>
        <end position="328"/>
    </location>
</feature>
<feature type="transmembrane region" description="Helical" evidence="7">
    <location>
        <begin position="53"/>
        <end position="72"/>
    </location>
</feature>